<evidence type="ECO:0000313" key="2">
    <source>
        <dbReference type="EMBL" id="MTU43863.1"/>
    </source>
</evidence>
<accession>A0A6L6N870</accession>
<dbReference type="InterPro" id="IPR012166">
    <property type="entry name" value="Uncharacterised_RocB"/>
</dbReference>
<evidence type="ECO:0000313" key="3">
    <source>
        <dbReference type="Proteomes" id="UP000462362"/>
    </source>
</evidence>
<dbReference type="GeneID" id="43349603"/>
<comment type="caution">
    <text evidence="2">The sequence shown here is derived from an EMBL/GenBank/DDBJ whole genome shotgun (WGS) entry which is preliminary data.</text>
</comment>
<name>A0A6L6N870_9BURK</name>
<dbReference type="PANTHER" id="PTHR43808">
    <property type="entry name" value="ACETYLORNITHINE DEACETYLASE"/>
    <property type="match status" value="1"/>
</dbReference>
<dbReference type="Proteomes" id="UP000462362">
    <property type="component" value="Unassembled WGS sequence"/>
</dbReference>
<dbReference type="AlphaFoldDB" id="A0A6L6N870"/>
<dbReference type="Pfam" id="PF01546">
    <property type="entry name" value="Peptidase_M20"/>
    <property type="match status" value="1"/>
</dbReference>
<protein>
    <submittedName>
        <fullName evidence="2">M20/M25/M40 family metallo-hydrolase</fullName>
    </submittedName>
</protein>
<dbReference type="SUPFAM" id="SSF53187">
    <property type="entry name" value="Zn-dependent exopeptidases"/>
    <property type="match status" value="1"/>
</dbReference>
<organism evidence="2 3">
    <name type="scientific">Parasutterella excrementihominis</name>
    <dbReference type="NCBI Taxonomy" id="487175"/>
    <lineage>
        <taxon>Bacteria</taxon>
        <taxon>Pseudomonadati</taxon>
        <taxon>Pseudomonadota</taxon>
        <taxon>Betaproteobacteria</taxon>
        <taxon>Burkholderiales</taxon>
        <taxon>Sutterellaceae</taxon>
        <taxon>Parasutterella</taxon>
    </lineage>
</organism>
<dbReference type="InterPro" id="IPR050072">
    <property type="entry name" value="Peptidase_M20A"/>
</dbReference>
<dbReference type="GO" id="GO:0016787">
    <property type="term" value="F:hydrolase activity"/>
    <property type="evidence" value="ECO:0007669"/>
    <property type="project" value="UniProtKB-KW"/>
</dbReference>
<reference evidence="2 3" key="1">
    <citation type="journal article" date="2019" name="Nat. Med.">
        <title>A library of human gut bacterial isolates paired with longitudinal multiomics data enables mechanistic microbiome research.</title>
        <authorList>
            <person name="Poyet M."/>
            <person name="Groussin M."/>
            <person name="Gibbons S.M."/>
            <person name="Avila-Pacheco J."/>
            <person name="Jiang X."/>
            <person name="Kearney S.M."/>
            <person name="Perrotta A.R."/>
            <person name="Berdy B."/>
            <person name="Zhao S."/>
            <person name="Lieberman T.D."/>
            <person name="Swanson P.K."/>
            <person name="Smith M."/>
            <person name="Roesemann S."/>
            <person name="Alexander J.E."/>
            <person name="Rich S.A."/>
            <person name="Livny J."/>
            <person name="Vlamakis H."/>
            <person name="Clish C."/>
            <person name="Bullock K."/>
            <person name="Deik A."/>
            <person name="Scott J."/>
            <person name="Pierce K.A."/>
            <person name="Xavier R.J."/>
            <person name="Alm E.J."/>
        </authorList>
    </citation>
    <scope>NUCLEOTIDE SEQUENCE [LARGE SCALE GENOMIC DNA]</scope>
    <source>
        <strain evidence="2 3">BIOML-A2</strain>
    </source>
</reference>
<dbReference type="Gene3D" id="3.40.630.10">
    <property type="entry name" value="Zn peptidases"/>
    <property type="match status" value="1"/>
</dbReference>
<dbReference type="EMBL" id="WNCL01000032">
    <property type="protein sequence ID" value="MTU43863.1"/>
    <property type="molecule type" value="Genomic_DNA"/>
</dbReference>
<gene>
    <name evidence="2" type="ORF">GMD42_09590</name>
</gene>
<proteinExistence type="predicted"/>
<keyword evidence="1 2" id="KW-0378">Hydrolase</keyword>
<dbReference type="RefSeq" id="WP_008864838.1">
    <property type="nucleotide sequence ID" value="NZ_CAJUON010000014.1"/>
</dbReference>
<dbReference type="PANTHER" id="PTHR43808:SF27">
    <property type="entry name" value="PROTEIN ROCB"/>
    <property type="match status" value="1"/>
</dbReference>
<evidence type="ECO:0000256" key="1">
    <source>
        <dbReference type="ARBA" id="ARBA00022801"/>
    </source>
</evidence>
<dbReference type="InterPro" id="IPR002933">
    <property type="entry name" value="Peptidase_M20"/>
</dbReference>
<sequence>MKTAQSSRILQLTKKLCAIPSVSGSAAEENRCADFITHCLFCLAQKHPGRVRVFEPVCERDPLERKAVFGLLRAAVPTDKTVVLTGHFDVVDTQNCGDKVQTAFDLERYTEALREQPLDETARKDLESGNWLFGRGSMDMKAGLALFLASMEEWADDPTLAVNILFWAVPDEEANSAGMIGSLRTFLHICEEEHLKVVAALTGEPCFWTAETKTVPAVRPYYTGTTGKLMPFFYAFGKSAHIGNYLHGFSAALLISEIVCLAEADTALYEGSGLDLLAPPACLSMEVHRNGYSVTVPEEASAYFNVLTAAKKPADVLRWAQMTAARAAAQARSKLMRALLFAQDKGADFPDIDEVNVVTFGMLQRMARQKTGESFEEKRDHFYRSLPKDLDIREAALKECSWLFLQAQMPRPTIVVGFLPPYYPARLNRRQSPDEQKLRKVMEEMTEQAKVLSKDEAVRLHEVFGGITDLSFLGFEEMREGAKQVGENMAGWKKLFYLPTDLPGALDIPIANMGPAGRDAHRSTERLELDYSLNIAPKLLAETIQKLS</sequence>
<dbReference type="PIRSF" id="PIRSF010386">
    <property type="entry name" value="RocB"/>
    <property type="match status" value="1"/>
</dbReference>